<dbReference type="Proteomes" id="UP000008867">
    <property type="component" value="Chromosome 15"/>
</dbReference>
<comment type="similarity">
    <text evidence="1 3">Belongs to the CMC family.</text>
</comment>
<keyword evidence="5" id="KW-1185">Reference proteome</keyword>
<dbReference type="GO" id="GO:0005743">
    <property type="term" value="C:mitochondrial inner membrane"/>
    <property type="evidence" value="ECO:0007669"/>
    <property type="project" value="UniProtKB-SubCell"/>
</dbReference>
<evidence type="ECO:0000313" key="5">
    <source>
        <dbReference type="Proteomes" id="UP000008867"/>
    </source>
</evidence>
<sequence>MSAPASQQQQRILSNREADTLMKQQKAKALQECKAQMEAFVECSKTRTISMLWSCREQKQALSECLRVYTSEEAMEREKQLFLQQARSGDESKAV</sequence>
<dbReference type="VEuPathDB" id="FungiDB:sr15923"/>
<keyword evidence="3" id="KW-0999">Mitochondrion inner membrane</keyword>
<dbReference type="HOGENOM" id="CLU_142621_2_1_1"/>
<dbReference type="PANTHER" id="PTHR22977:SF5">
    <property type="entry name" value="COX ASSEMBLY MITOCHONDRIAL PROTEIN HOMOLOG"/>
    <property type="match status" value="1"/>
</dbReference>
<evidence type="ECO:0000256" key="2">
    <source>
        <dbReference type="ARBA" id="ARBA00023157"/>
    </source>
</evidence>
<name>E6ZQF2_SPORE</name>
<protein>
    <recommendedName>
        <fullName evidence="3">COX assembly mitochondrial protein</fullName>
    </recommendedName>
</protein>
<keyword evidence="3" id="KW-0143">Chaperone</keyword>
<organism evidence="4 5">
    <name type="scientific">Sporisorium reilianum (strain SRZ2)</name>
    <name type="common">Maize head smut fungus</name>
    <dbReference type="NCBI Taxonomy" id="999809"/>
    <lineage>
        <taxon>Eukaryota</taxon>
        <taxon>Fungi</taxon>
        <taxon>Dikarya</taxon>
        <taxon>Basidiomycota</taxon>
        <taxon>Ustilaginomycotina</taxon>
        <taxon>Ustilaginomycetes</taxon>
        <taxon>Ustilaginales</taxon>
        <taxon>Ustilaginaceae</taxon>
        <taxon>Sporisorium</taxon>
    </lineage>
</organism>
<evidence type="ECO:0000313" key="4">
    <source>
        <dbReference type="EMBL" id="CBQ69459.1"/>
    </source>
</evidence>
<comment type="subcellular location">
    <subcellularLocation>
        <location evidence="3">Mitochondrion inner membrane</location>
    </subcellularLocation>
</comment>
<dbReference type="AlphaFoldDB" id="E6ZQF2"/>
<keyword evidence="3" id="KW-0496">Mitochondrion</keyword>
<dbReference type="Pfam" id="PF08583">
    <property type="entry name" value="Cmc1"/>
    <property type="match status" value="1"/>
</dbReference>
<dbReference type="InterPro" id="IPR013892">
    <property type="entry name" value="Cyt_c_biogenesis_Cmc1-like"/>
</dbReference>
<keyword evidence="2" id="KW-1015">Disulfide bond</keyword>
<evidence type="ECO:0000256" key="1">
    <source>
        <dbReference type="ARBA" id="ARBA00007347"/>
    </source>
</evidence>
<gene>
    <name evidence="4" type="ORF">sr15923</name>
</gene>
<proteinExistence type="inferred from homology"/>
<comment type="function">
    <text evidence="3">Required for mitochondrial cytochrome c oxidase (COX) assembly and respiration.</text>
</comment>
<keyword evidence="3" id="KW-0472">Membrane</keyword>
<accession>E6ZQF2</accession>
<dbReference type="eggNOG" id="ENOG502T13F">
    <property type="taxonomic scope" value="Eukaryota"/>
</dbReference>
<dbReference type="PANTHER" id="PTHR22977">
    <property type="entry name" value="COX ASSEMBLY MITOCHONDRIAL PROTEIN"/>
    <property type="match status" value="1"/>
</dbReference>
<dbReference type="OrthoDB" id="6224010at2759"/>
<dbReference type="EMBL" id="FQ311436">
    <property type="protein sequence ID" value="CBQ69459.1"/>
    <property type="molecule type" value="Genomic_DNA"/>
</dbReference>
<evidence type="ECO:0000256" key="3">
    <source>
        <dbReference type="RuleBase" id="RU364104"/>
    </source>
</evidence>
<reference evidence="4 5" key="1">
    <citation type="journal article" date="2010" name="Science">
        <title>Pathogenicity determinants in smut fungi revealed by genome comparison.</title>
        <authorList>
            <person name="Schirawski J."/>
            <person name="Mannhaupt G."/>
            <person name="Muench K."/>
            <person name="Brefort T."/>
            <person name="Schipper K."/>
            <person name="Doehlemann G."/>
            <person name="Di Stasio M."/>
            <person name="Roessel N."/>
            <person name="Mendoza-Mendoza A."/>
            <person name="Pester D."/>
            <person name="Mueller O."/>
            <person name="Winterberg B."/>
            <person name="Meyer E."/>
            <person name="Ghareeb H."/>
            <person name="Wollenberg T."/>
            <person name="Muensterkoetter M."/>
            <person name="Wong P."/>
            <person name="Walter M."/>
            <person name="Stukenbrock E."/>
            <person name="Gueldener U."/>
            <person name="Kahmann R."/>
        </authorList>
    </citation>
    <scope>NUCLEOTIDE SEQUENCE [LARGE SCALE GENOMIC DNA]</scope>
    <source>
        <strain evidence="5">SRZ2</strain>
    </source>
</reference>